<dbReference type="SUPFAM" id="SSF50978">
    <property type="entry name" value="WD40 repeat-like"/>
    <property type="match status" value="1"/>
</dbReference>
<feature type="region of interest" description="Disordered" evidence="5">
    <location>
        <begin position="181"/>
        <end position="222"/>
    </location>
</feature>
<proteinExistence type="predicted"/>
<dbReference type="Gene3D" id="2.130.10.10">
    <property type="entry name" value="YVTN repeat-like/Quinoprotein amine dehydrogenase"/>
    <property type="match status" value="2"/>
</dbReference>
<dbReference type="PROSITE" id="PS50294">
    <property type="entry name" value="WD_REPEATS_REGION"/>
    <property type="match status" value="3"/>
</dbReference>
<feature type="repeat" description="WD" evidence="4">
    <location>
        <begin position="451"/>
        <end position="473"/>
    </location>
</feature>
<reference evidence="7" key="1">
    <citation type="submission" date="2020-05" db="EMBL/GenBank/DDBJ databases">
        <title>Phylogenomic resolution of chytrid fungi.</title>
        <authorList>
            <person name="Stajich J.E."/>
            <person name="Amses K."/>
            <person name="Simmons R."/>
            <person name="Seto K."/>
            <person name="Myers J."/>
            <person name="Bonds A."/>
            <person name="Quandt C.A."/>
            <person name="Barry K."/>
            <person name="Liu P."/>
            <person name="Grigoriev I."/>
            <person name="Longcore J.E."/>
            <person name="James T.Y."/>
        </authorList>
    </citation>
    <scope>NUCLEOTIDE SEQUENCE</scope>
    <source>
        <strain evidence="7">JEL0513</strain>
    </source>
</reference>
<dbReference type="Pfam" id="PF00400">
    <property type="entry name" value="WD40"/>
    <property type="match status" value="6"/>
</dbReference>
<evidence type="ECO:0000259" key="6">
    <source>
        <dbReference type="PROSITE" id="PS50181"/>
    </source>
</evidence>
<feature type="domain" description="F-box" evidence="6">
    <location>
        <begin position="86"/>
        <end position="132"/>
    </location>
</feature>
<dbReference type="InterPro" id="IPR036322">
    <property type="entry name" value="WD40_repeat_dom_sf"/>
</dbReference>
<keyword evidence="8" id="KW-1185">Reference proteome</keyword>
<dbReference type="PRINTS" id="PR00320">
    <property type="entry name" value="GPROTEINBRPT"/>
</dbReference>
<gene>
    <name evidence="7" type="ORF">HK100_000944</name>
</gene>
<evidence type="ECO:0000256" key="3">
    <source>
        <dbReference type="ARBA" id="ARBA00022786"/>
    </source>
</evidence>
<name>A0AAD5SXI7_9FUNG</name>
<accession>A0AAD5SXI7</accession>
<dbReference type="AlphaFoldDB" id="A0AAD5SXI7"/>
<feature type="repeat" description="WD" evidence="4">
    <location>
        <begin position="474"/>
        <end position="513"/>
    </location>
</feature>
<dbReference type="InterPro" id="IPR051075">
    <property type="entry name" value="SCF_subunit_WD-repeat"/>
</dbReference>
<dbReference type="SMART" id="SM00320">
    <property type="entry name" value="WD40"/>
    <property type="match status" value="6"/>
</dbReference>
<feature type="non-terminal residue" evidence="7">
    <location>
        <position position="555"/>
    </location>
</feature>
<dbReference type="InterPro" id="IPR036047">
    <property type="entry name" value="F-box-like_dom_sf"/>
</dbReference>
<feature type="repeat" description="WD" evidence="4">
    <location>
        <begin position="298"/>
        <end position="337"/>
    </location>
</feature>
<dbReference type="SUPFAM" id="SSF81383">
    <property type="entry name" value="F-box domain"/>
    <property type="match status" value="1"/>
</dbReference>
<protein>
    <recommendedName>
        <fullName evidence="6">F-box domain-containing protein</fullName>
    </recommendedName>
</protein>
<dbReference type="Gene3D" id="1.20.1280.50">
    <property type="match status" value="1"/>
</dbReference>
<dbReference type="EMBL" id="JADGJH010001199">
    <property type="protein sequence ID" value="KAJ3116869.1"/>
    <property type="molecule type" value="Genomic_DNA"/>
</dbReference>
<feature type="compositionally biased region" description="Low complexity" evidence="5">
    <location>
        <begin position="198"/>
        <end position="217"/>
    </location>
</feature>
<evidence type="ECO:0000313" key="8">
    <source>
        <dbReference type="Proteomes" id="UP001211907"/>
    </source>
</evidence>
<feature type="repeat" description="WD" evidence="4">
    <location>
        <begin position="256"/>
        <end position="297"/>
    </location>
</feature>
<keyword evidence="2" id="KW-0677">Repeat</keyword>
<sequence length="555" mass="61698">MSSCNNHLEALHDDHIASCVQCLEAGGEQKGLESEAVDAAAAAFAAMTPATQGAVVAALVRLMRPSQLRCLAATVARITRVDFVQITPISSLSPELSLRILQYLDAKSLCRAAQIARVWARLADDDLIWHRMCEQHIDKKCKTCGWGLPIIRNSGRRASPVPPAQQLAIPFTATNATTTETTTATISTKRKRLDSDPTDNLSSSSSNQISLSQLPSPIQFQPPTTIPKRRLWKNIYAERLIVERNWRKPQFRASRFVGHTDGIMSMQFNDCKQRFVTGGHDNIIRVWDSETNKCIKELTGHTQGVSGVQFDDQIIISCSLDRTVRIWSMKTFEMIRTFDNFRDGVVCLHYVDELLATGCADTTIRIINLNTGKFFHLRGHIDWVNKVQIYKKQYLFSCSDDHGVRMWDISTKTVVREFIGHHDQVQSLSISLPVPRSARASVESLGGSPKLVTGSTDKFVKIWDIETGKCLHTLYGHEDGVMCVASDTLRVVSGSHDNKVIVWDLESGKRIHSMEMERQSKINFTNSAGTNGGIINCVQLSDTKVLTGGEDGVIS</sequence>
<dbReference type="InterPro" id="IPR001810">
    <property type="entry name" value="F-box_dom"/>
</dbReference>
<evidence type="ECO:0000256" key="2">
    <source>
        <dbReference type="ARBA" id="ARBA00022737"/>
    </source>
</evidence>
<dbReference type="InterPro" id="IPR019775">
    <property type="entry name" value="WD40_repeat_CS"/>
</dbReference>
<evidence type="ECO:0000313" key="7">
    <source>
        <dbReference type="EMBL" id="KAJ3116869.1"/>
    </source>
</evidence>
<dbReference type="PROSITE" id="PS50181">
    <property type="entry name" value="FBOX"/>
    <property type="match status" value="1"/>
</dbReference>
<keyword evidence="1 4" id="KW-0853">WD repeat</keyword>
<dbReference type="CDD" id="cd00200">
    <property type="entry name" value="WD40"/>
    <property type="match status" value="1"/>
</dbReference>
<comment type="caution">
    <text evidence="7">The sequence shown here is derived from an EMBL/GenBank/DDBJ whole genome shotgun (WGS) entry which is preliminary data.</text>
</comment>
<dbReference type="InterPro" id="IPR015943">
    <property type="entry name" value="WD40/YVTN_repeat-like_dom_sf"/>
</dbReference>
<dbReference type="PROSITE" id="PS00678">
    <property type="entry name" value="WD_REPEATS_1"/>
    <property type="match status" value="3"/>
</dbReference>
<dbReference type="Pfam" id="PF12937">
    <property type="entry name" value="F-box-like"/>
    <property type="match status" value="1"/>
</dbReference>
<evidence type="ECO:0000256" key="1">
    <source>
        <dbReference type="ARBA" id="ARBA00022574"/>
    </source>
</evidence>
<evidence type="ECO:0000256" key="5">
    <source>
        <dbReference type="SAM" id="MobiDB-lite"/>
    </source>
</evidence>
<dbReference type="SMART" id="SM00256">
    <property type="entry name" value="FBOX"/>
    <property type="match status" value="1"/>
</dbReference>
<dbReference type="InterPro" id="IPR020472">
    <property type="entry name" value="WD40_PAC1"/>
</dbReference>
<dbReference type="PROSITE" id="PS50082">
    <property type="entry name" value="WD_REPEATS_2"/>
    <property type="match status" value="5"/>
</dbReference>
<dbReference type="PANTHER" id="PTHR19872:SF9">
    <property type="entry name" value="UBIQUITIN-BINDING SDF UBIQUITIN LIGASE COMPLEX SUBUNIT"/>
    <property type="match status" value="1"/>
</dbReference>
<organism evidence="7 8">
    <name type="scientific">Physocladia obscura</name>
    <dbReference type="NCBI Taxonomy" id="109957"/>
    <lineage>
        <taxon>Eukaryota</taxon>
        <taxon>Fungi</taxon>
        <taxon>Fungi incertae sedis</taxon>
        <taxon>Chytridiomycota</taxon>
        <taxon>Chytridiomycota incertae sedis</taxon>
        <taxon>Chytridiomycetes</taxon>
        <taxon>Chytridiales</taxon>
        <taxon>Chytriomycetaceae</taxon>
        <taxon>Physocladia</taxon>
    </lineage>
</organism>
<dbReference type="CDD" id="cd22147">
    <property type="entry name" value="F-box_SpPof1-like"/>
    <property type="match status" value="1"/>
</dbReference>
<evidence type="ECO:0000256" key="4">
    <source>
        <dbReference type="PROSITE-ProRule" id="PRU00221"/>
    </source>
</evidence>
<dbReference type="Proteomes" id="UP001211907">
    <property type="component" value="Unassembled WGS sequence"/>
</dbReference>
<keyword evidence="3" id="KW-0833">Ubl conjugation pathway</keyword>
<dbReference type="InterPro" id="IPR001680">
    <property type="entry name" value="WD40_rpt"/>
</dbReference>
<feature type="repeat" description="WD" evidence="4">
    <location>
        <begin position="377"/>
        <end position="417"/>
    </location>
</feature>
<dbReference type="PANTHER" id="PTHR19872">
    <property type="entry name" value="UBIQUITIN LIGASE SPECIFICITY FACTOR/HREP PROTEIN"/>
    <property type="match status" value="1"/>
</dbReference>